<gene>
    <name evidence="8" type="ORF">AMAG_12500</name>
</gene>
<comment type="similarity">
    <text evidence="1 6">Belongs to the GPN-loop GTPase family.</text>
</comment>
<dbReference type="Pfam" id="PF03029">
    <property type="entry name" value="ATP_bind_1"/>
    <property type="match status" value="1"/>
</dbReference>
<name>A0A0L0SZE4_ALLM3</name>
<dbReference type="GO" id="GO:0005525">
    <property type="term" value="F:GTP binding"/>
    <property type="evidence" value="ECO:0007669"/>
    <property type="project" value="UniProtKB-KW"/>
</dbReference>
<sequence length="283" mass="31530">MGRKCQLVMGPAGSGKSTYCATLMAHLEAARRPAKLLNLDPAAEHFEYDCTADVRDLITLADVADELGYGPNGALVYCMEYLAENLDWLDDAMGVDANPDADEYWIVDCPGQIELYTHFPIMRTIIAHLHRSAAFTICGVYCMEAAFVTDPFKFFSGCLSAMSAMVQLEIPHVNVLTKMDLIKDQIDPARLERYLWPDSSLMDEWTEGEGKWASSKWKGLNMAVTQLIDSYSMVSFIPLDITDDESIGALLLQIDHAVQYGEDLEPEEPKDEFDIEDGGGDEF</sequence>
<dbReference type="EMBL" id="GG745354">
    <property type="protein sequence ID" value="KNE67775.1"/>
    <property type="molecule type" value="Genomic_DNA"/>
</dbReference>
<evidence type="ECO:0000256" key="2">
    <source>
        <dbReference type="ARBA" id="ARBA00014587"/>
    </source>
</evidence>
<dbReference type="CDD" id="cd17872">
    <property type="entry name" value="GPN3"/>
    <property type="match status" value="1"/>
</dbReference>
<dbReference type="PANTHER" id="PTHR21231:SF7">
    <property type="entry name" value="GPN-LOOP GTPASE 3"/>
    <property type="match status" value="1"/>
</dbReference>
<dbReference type="FunFam" id="3.40.50.300:FF:000552">
    <property type="entry name" value="GPN-loop GTPase 3"/>
    <property type="match status" value="1"/>
</dbReference>
<protein>
    <recommendedName>
        <fullName evidence="2 6">GPN-loop GTPase 3</fullName>
    </recommendedName>
</protein>
<keyword evidence="9" id="KW-1185">Reference proteome</keyword>
<feature type="region of interest" description="Disordered" evidence="7">
    <location>
        <begin position="264"/>
        <end position="283"/>
    </location>
</feature>
<evidence type="ECO:0000256" key="4">
    <source>
        <dbReference type="ARBA" id="ARBA00022801"/>
    </source>
</evidence>
<keyword evidence="4 6" id="KW-0378">Hydrolase</keyword>
<keyword evidence="5 6" id="KW-0342">GTP-binding</keyword>
<dbReference type="PANTHER" id="PTHR21231">
    <property type="entry name" value="XPA-BINDING PROTEIN 1-RELATED"/>
    <property type="match status" value="1"/>
</dbReference>
<evidence type="ECO:0000256" key="7">
    <source>
        <dbReference type="SAM" id="MobiDB-lite"/>
    </source>
</evidence>
<evidence type="ECO:0000256" key="6">
    <source>
        <dbReference type="RuleBase" id="RU365059"/>
    </source>
</evidence>
<comment type="function">
    <text evidence="6">Small GTPase required for proper nuclear import of RNA polymerase II and III (RNAPII and RNAPIII). May act at an RNAP assembly step prior to nuclear import.</text>
</comment>
<evidence type="ECO:0000256" key="3">
    <source>
        <dbReference type="ARBA" id="ARBA00022741"/>
    </source>
</evidence>
<organism evidence="8 9">
    <name type="scientific">Allomyces macrogynus (strain ATCC 38327)</name>
    <name type="common">Allomyces javanicus var. macrogynus</name>
    <dbReference type="NCBI Taxonomy" id="578462"/>
    <lineage>
        <taxon>Eukaryota</taxon>
        <taxon>Fungi</taxon>
        <taxon>Fungi incertae sedis</taxon>
        <taxon>Blastocladiomycota</taxon>
        <taxon>Blastocladiomycetes</taxon>
        <taxon>Blastocladiales</taxon>
        <taxon>Blastocladiaceae</taxon>
        <taxon>Allomyces</taxon>
    </lineage>
</organism>
<dbReference type="VEuPathDB" id="FungiDB:AMAG_12500"/>
<dbReference type="InterPro" id="IPR027417">
    <property type="entry name" value="P-loop_NTPase"/>
</dbReference>
<dbReference type="GO" id="GO:0003924">
    <property type="term" value="F:GTPase activity"/>
    <property type="evidence" value="ECO:0007669"/>
    <property type="project" value="TreeGrafter"/>
</dbReference>
<dbReference type="SUPFAM" id="SSF52540">
    <property type="entry name" value="P-loop containing nucleoside triphosphate hydrolases"/>
    <property type="match status" value="1"/>
</dbReference>
<reference evidence="9" key="2">
    <citation type="submission" date="2009-11" db="EMBL/GenBank/DDBJ databases">
        <title>The Genome Sequence of Allomyces macrogynus strain ATCC 38327.</title>
        <authorList>
            <consortium name="The Broad Institute Genome Sequencing Platform"/>
            <person name="Russ C."/>
            <person name="Cuomo C."/>
            <person name="Shea T."/>
            <person name="Young S.K."/>
            <person name="Zeng Q."/>
            <person name="Koehrsen M."/>
            <person name="Haas B."/>
            <person name="Borodovsky M."/>
            <person name="Guigo R."/>
            <person name="Alvarado L."/>
            <person name="Berlin A."/>
            <person name="Borenstein D."/>
            <person name="Chen Z."/>
            <person name="Engels R."/>
            <person name="Freedman E."/>
            <person name="Gellesch M."/>
            <person name="Goldberg J."/>
            <person name="Griggs A."/>
            <person name="Gujja S."/>
            <person name="Heiman D."/>
            <person name="Hepburn T."/>
            <person name="Howarth C."/>
            <person name="Jen D."/>
            <person name="Larson L."/>
            <person name="Lewis B."/>
            <person name="Mehta T."/>
            <person name="Park D."/>
            <person name="Pearson M."/>
            <person name="Roberts A."/>
            <person name="Saif S."/>
            <person name="Shenoy N."/>
            <person name="Sisk P."/>
            <person name="Stolte C."/>
            <person name="Sykes S."/>
            <person name="Walk T."/>
            <person name="White J."/>
            <person name="Yandava C."/>
            <person name="Burger G."/>
            <person name="Gray M.W."/>
            <person name="Holland P.W.H."/>
            <person name="King N."/>
            <person name="Lang F.B.F."/>
            <person name="Roger A.J."/>
            <person name="Ruiz-Trillo I."/>
            <person name="Lander E."/>
            <person name="Nusbaum C."/>
        </authorList>
    </citation>
    <scope>NUCLEOTIDE SEQUENCE [LARGE SCALE GENOMIC DNA]</scope>
    <source>
        <strain evidence="9">ATCC 38327</strain>
    </source>
</reference>
<dbReference type="OrthoDB" id="5839at2759"/>
<reference evidence="8 9" key="1">
    <citation type="submission" date="2009-11" db="EMBL/GenBank/DDBJ databases">
        <title>Annotation of Allomyces macrogynus ATCC 38327.</title>
        <authorList>
            <consortium name="The Broad Institute Genome Sequencing Platform"/>
            <person name="Russ C."/>
            <person name="Cuomo C."/>
            <person name="Burger G."/>
            <person name="Gray M.W."/>
            <person name="Holland P.W.H."/>
            <person name="King N."/>
            <person name="Lang F.B.F."/>
            <person name="Roger A.J."/>
            <person name="Ruiz-Trillo I."/>
            <person name="Young S.K."/>
            <person name="Zeng Q."/>
            <person name="Gargeya S."/>
            <person name="Fitzgerald M."/>
            <person name="Haas B."/>
            <person name="Abouelleil A."/>
            <person name="Alvarado L."/>
            <person name="Arachchi H.M."/>
            <person name="Berlin A."/>
            <person name="Chapman S.B."/>
            <person name="Gearin G."/>
            <person name="Goldberg J."/>
            <person name="Griggs A."/>
            <person name="Gujja S."/>
            <person name="Hansen M."/>
            <person name="Heiman D."/>
            <person name="Howarth C."/>
            <person name="Larimer J."/>
            <person name="Lui A."/>
            <person name="MacDonald P.J.P."/>
            <person name="McCowen C."/>
            <person name="Montmayeur A."/>
            <person name="Murphy C."/>
            <person name="Neiman D."/>
            <person name="Pearson M."/>
            <person name="Priest M."/>
            <person name="Roberts A."/>
            <person name="Saif S."/>
            <person name="Shea T."/>
            <person name="Sisk P."/>
            <person name="Stolte C."/>
            <person name="Sykes S."/>
            <person name="Wortman J."/>
            <person name="Nusbaum C."/>
            <person name="Birren B."/>
        </authorList>
    </citation>
    <scope>NUCLEOTIDE SEQUENCE [LARGE SCALE GENOMIC DNA]</scope>
    <source>
        <strain evidence="8 9">ATCC 38327</strain>
    </source>
</reference>
<evidence type="ECO:0000256" key="5">
    <source>
        <dbReference type="ARBA" id="ARBA00023134"/>
    </source>
</evidence>
<dbReference type="InterPro" id="IPR030228">
    <property type="entry name" value="Gpn3"/>
</dbReference>
<accession>A0A0L0SZE4</accession>
<dbReference type="OMA" id="KSTYCAN"/>
<comment type="subunit">
    <text evidence="6">Binds to RNA polymerase II (RNAPII).</text>
</comment>
<dbReference type="STRING" id="578462.A0A0L0SZE4"/>
<dbReference type="Proteomes" id="UP000054350">
    <property type="component" value="Unassembled WGS sequence"/>
</dbReference>
<evidence type="ECO:0000313" key="8">
    <source>
        <dbReference type="EMBL" id="KNE67775.1"/>
    </source>
</evidence>
<keyword evidence="3 6" id="KW-0547">Nucleotide-binding</keyword>
<dbReference type="InterPro" id="IPR004130">
    <property type="entry name" value="Gpn"/>
</dbReference>
<dbReference type="AlphaFoldDB" id="A0A0L0SZE4"/>
<evidence type="ECO:0000313" key="9">
    <source>
        <dbReference type="Proteomes" id="UP000054350"/>
    </source>
</evidence>
<dbReference type="eggNOG" id="KOG1534">
    <property type="taxonomic scope" value="Eukaryota"/>
</dbReference>
<dbReference type="Gene3D" id="3.40.50.300">
    <property type="entry name" value="P-loop containing nucleotide triphosphate hydrolases"/>
    <property type="match status" value="1"/>
</dbReference>
<proteinExistence type="inferred from homology"/>
<evidence type="ECO:0000256" key="1">
    <source>
        <dbReference type="ARBA" id="ARBA00005290"/>
    </source>
</evidence>